<evidence type="ECO:0000256" key="6">
    <source>
        <dbReference type="ARBA" id="ARBA00022723"/>
    </source>
</evidence>
<evidence type="ECO:0000256" key="9">
    <source>
        <dbReference type="ARBA" id="ARBA00022840"/>
    </source>
</evidence>
<keyword evidence="7" id="KW-0547">Nucleotide-binding</keyword>
<keyword evidence="5" id="KW-0235">DNA replication</keyword>
<dbReference type="PANTHER" id="PTHR11669">
    <property type="entry name" value="REPLICATION FACTOR C / DNA POLYMERASE III GAMMA-TAU SUBUNIT"/>
    <property type="match status" value="1"/>
</dbReference>
<evidence type="ECO:0000256" key="5">
    <source>
        <dbReference type="ARBA" id="ARBA00022705"/>
    </source>
</evidence>
<dbReference type="InterPro" id="IPR005790">
    <property type="entry name" value="DNA_polIII_delta"/>
</dbReference>
<dbReference type="Gene3D" id="1.20.272.10">
    <property type="match status" value="1"/>
</dbReference>
<feature type="domain" description="AAA+ ATPase" evidence="12">
    <location>
        <begin position="37"/>
        <end position="184"/>
    </location>
</feature>
<protein>
    <recommendedName>
        <fullName evidence="2">DNA-directed DNA polymerase</fullName>
        <ecNumber evidence="2">2.7.7.7</ecNumber>
    </recommendedName>
</protein>
<dbReference type="EMBL" id="FRAG01000102">
    <property type="protein sequence ID" value="SHK59227.1"/>
    <property type="molecule type" value="Genomic_DNA"/>
</dbReference>
<dbReference type="CDD" id="cd18137">
    <property type="entry name" value="HLD_clamp_pol_III_gamma_tau"/>
    <property type="match status" value="1"/>
</dbReference>
<dbReference type="NCBIfam" id="TIGR02397">
    <property type="entry name" value="dnaX_nterm"/>
    <property type="match status" value="1"/>
</dbReference>
<accession>A0A1M6TQK9</accession>
<gene>
    <name evidence="13" type="ORF">SAMN02745912_03762</name>
</gene>
<dbReference type="Gene3D" id="3.40.50.300">
    <property type="entry name" value="P-loop containing nucleotide triphosphate hydrolases"/>
    <property type="match status" value="1"/>
</dbReference>
<dbReference type="NCBIfam" id="TIGR01128">
    <property type="entry name" value="holA"/>
    <property type="match status" value="1"/>
</dbReference>
<dbReference type="Pfam" id="PF13177">
    <property type="entry name" value="DNA_pol3_delta2"/>
    <property type="match status" value="1"/>
</dbReference>
<dbReference type="FunFam" id="3.40.50.300:FF:000014">
    <property type="entry name" value="DNA polymerase III subunit gamma/tau"/>
    <property type="match status" value="1"/>
</dbReference>
<evidence type="ECO:0000256" key="11">
    <source>
        <dbReference type="ARBA" id="ARBA00049244"/>
    </source>
</evidence>
<dbReference type="InterPro" id="IPR027417">
    <property type="entry name" value="P-loop_NTPase"/>
</dbReference>
<dbReference type="Pfam" id="PF12169">
    <property type="entry name" value="DNA_pol3_gamma3"/>
    <property type="match status" value="1"/>
</dbReference>
<dbReference type="SMART" id="SM00382">
    <property type="entry name" value="AAA"/>
    <property type="match status" value="1"/>
</dbReference>
<dbReference type="OrthoDB" id="9810148at2"/>
<dbReference type="GO" id="GO:0003677">
    <property type="term" value="F:DNA binding"/>
    <property type="evidence" value="ECO:0007669"/>
    <property type="project" value="InterPro"/>
</dbReference>
<dbReference type="GO" id="GO:0003887">
    <property type="term" value="F:DNA-directed DNA polymerase activity"/>
    <property type="evidence" value="ECO:0007669"/>
    <property type="project" value="UniProtKB-KW"/>
</dbReference>
<name>A0A1M6TQK9_PARC5</name>
<keyword evidence="8" id="KW-0862">Zinc</keyword>
<keyword evidence="4" id="KW-0548">Nucleotidyltransferase</keyword>
<dbReference type="InterPro" id="IPR050238">
    <property type="entry name" value="DNA_Rep/Repair_Clamp_Loader"/>
</dbReference>
<dbReference type="InterPro" id="IPR022754">
    <property type="entry name" value="DNA_pol_III_gamma-3"/>
</dbReference>
<comment type="catalytic activity">
    <reaction evidence="11">
        <text>DNA(n) + a 2'-deoxyribonucleoside 5'-triphosphate = DNA(n+1) + diphosphate</text>
        <dbReference type="Rhea" id="RHEA:22508"/>
        <dbReference type="Rhea" id="RHEA-COMP:17339"/>
        <dbReference type="Rhea" id="RHEA-COMP:17340"/>
        <dbReference type="ChEBI" id="CHEBI:33019"/>
        <dbReference type="ChEBI" id="CHEBI:61560"/>
        <dbReference type="ChEBI" id="CHEBI:173112"/>
        <dbReference type="EC" id="2.7.7.7"/>
    </reaction>
</comment>
<keyword evidence="10" id="KW-0239">DNA-directed DNA polymerase</keyword>
<evidence type="ECO:0000313" key="14">
    <source>
        <dbReference type="Proteomes" id="UP000184465"/>
    </source>
</evidence>
<dbReference type="InterPro" id="IPR048448">
    <property type="entry name" value="DnaX-like_C"/>
</dbReference>
<sequence length="577" mass="66190">MGYIALYRKWRPTVFEEVVGQSHITMTLKNQIKNDNIAHAYLFCGTRGTGKTSTAKIFARAINCPSPRDFNPCNECEICKGILNESIMDVIEIDAASNNGVDNIRELRENVKYPPAKAKFKVYIIDEVHMLSQGAFNALLKTLEEPPSYVIFVLATTEPQKIPSTILSRCQRFDFKRVISDEIFKRLKHICTQMKVEVEDEALKLIVRNSDGAVRDSLSILDQCISFSEGSLTYEKVIETLGIVTDEFLFKLTDAIYDENSKKAIQLIDELINSGKDINQFIKDLINHFRNLMMTKMTESLEEVIDMSKENIERLRVQGKNFELNTIMRAIDVLSRAETEIKWSSQPRILLELAIVKLIQPGMDESIEALLDRVSKLENKLYNLKIGKAKEKYTSFIEKNGDLEITNKDVEIPNKKEDINSSIRSEKKFKEDIVKDNIDENNTICHSSNVNFKEIRAKWDTILKEIKKRKVTIHAFLMEGKPIKTKGNQLIIAFKDGFGFHRDATSKKGNSNFIEAAILEITGQRVRLKCVMEDELNDFSNGSDEIVEDSNESEKEKEINMVKEYFLDFEDKLEIIE</sequence>
<reference evidence="13 14" key="1">
    <citation type="submission" date="2016-11" db="EMBL/GenBank/DDBJ databases">
        <authorList>
            <person name="Jaros S."/>
            <person name="Januszkiewicz K."/>
            <person name="Wedrychowicz H."/>
        </authorList>
    </citation>
    <scope>NUCLEOTIDE SEQUENCE [LARGE SCALE GENOMIC DNA]</scope>
    <source>
        <strain evidence="13 14">DSM 15212</strain>
    </source>
</reference>
<evidence type="ECO:0000256" key="1">
    <source>
        <dbReference type="ARBA" id="ARBA00006360"/>
    </source>
</evidence>
<dbReference type="Proteomes" id="UP000184465">
    <property type="component" value="Unassembled WGS sequence"/>
</dbReference>
<dbReference type="NCBIfam" id="NF004046">
    <property type="entry name" value="PRK05563.1"/>
    <property type="match status" value="1"/>
</dbReference>
<comment type="similarity">
    <text evidence="1">Belongs to the DnaX/STICHEL family.</text>
</comment>
<evidence type="ECO:0000256" key="10">
    <source>
        <dbReference type="ARBA" id="ARBA00022932"/>
    </source>
</evidence>
<dbReference type="FunFam" id="1.10.8.60:FF:000013">
    <property type="entry name" value="DNA polymerase III subunit gamma/tau"/>
    <property type="match status" value="1"/>
</dbReference>
<keyword evidence="6" id="KW-0479">Metal-binding</keyword>
<dbReference type="AlphaFoldDB" id="A0A1M6TQK9"/>
<dbReference type="EC" id="2.7.7.7" evidence="2"/>
<dbReference type="InterPro" id="IPR045085">
    <property type="entry name" value="HLD_clamp_pol_III_gamma_tau"/>
</dbReference>
<evidence type="ECO:0000313" key="13">
    <source>
        <dbReference type="EMBL" id="SHK59227.1"/>
    </source>
</evidence>
<dbReference type="GO" id="GO:0046872">
    <property type="term" value="F:metal ion binding"/>
    <property type="evidence" value="ECO:0007669"/>
    <property type="project" value="UniProtKB-KW"/>
</dbReference>
<dbReference type="InterPro" id="IPR003593">
    <property type="entry name" value="AAA+_ATPase"/>
</dbReference>
<evidence type="ECO:0000256" key="2">
    <source>
        <dbReference type="ARBA" id="ARBA00012417"/>
    </source>
</evidence>
<dbReference type="PANTHER" id="PTHR11669:SF0">
    <property type="entry name" value="PROTEIN STICHEL-LIKE 2"/>
    <property type="match status" value="1"/>
</dbReference>
<proteinExistence type="inferred from homology"/>
<dbReference type="Pfam" id="PF22608">
    <property type="entry name" value="DNAX_ATPase_lid"/>
    <property type="match status" value="1"/>
</dbReference>
<dbReference type="InterPro" id="IPR008921">
    <property type="entry name" value="DNA_pol3_clamp-load_cplx_C"/>
</dbReference>
<dbReference type="InterPro" id="IPR012763">
    <property type="entry name" value="DNA_pol_III_sug/sutau_N"/>
</dbReference>
<organism evidence="13 14">
    <name type="scientific">Paramaledivibacter caminithermalis (strain DSM 15212 / CIP 107654 / DViRD3)</name>
    <name type="common">Clostridium caminithermale</name>
    <dbReference type="NCBI Taxonomy" id="1121301"/>
    <lineage>
        <taxon>Bacteria</taxon>
        <taxon>Bacillati</taxon>
        <taxon>Bacillota</taxon>
        <taxon>Clostridia</taxon>
        <taxon>Peptostreptococcales</taxon>
        <taxon>Caminicellaceae</taxon>
        <taxon>Paramaledivibacter</taxon>
    </lineage>
</organism>
<dbReference type="SUPFAM" id="SSF52540">
    <property type="entry name" value="P-loop containing nucleoside triphosphate hydrolases"/>
    <property type="match status" value="1"/>
</dbReference>
<evidence type="ECO:0000259" key="12">
    <source>
        <dbReference type="SMART" id="SM00382"/>
    </source>
</evidence>
<dbReference type="GO" id="GO:0006261">
    <property type="term" value="P:DNA-templated DNA replication"/>
    <property type="evidence" value="ECO:0007669"/>
    <property type="project" value="TreeGrafter"/>
</dbReference>
<dbReference type="CDD" id="cd00009">
    <property type="entry name" value="AAA"/>
    <property type="match status" value="1"/>
</dbReference>
<dbReference type="GO" id="GO:0009360">
    <property type="term" value="C:DNA polymerase III complex"/>
    <property type="evidence" value="ECO:0007669"/>
    <property type="project" value="InterPro"/>
</dbReference>
<keyword evidence="14" id="KW-1185">Reference proteome</keyword>
<evidence type="ECO:0000256" key="8">
    <source>
        <dbReference type="ARBA" id="ARBA00022833"/>
    </source>
</evidence>
<dbReference type="GO" id="GO:0005524">
    <property type="term" value="F:ATP binding"/>
    <property type="evidence" value="ECO:0007669"/>
    <property type="project" value="UniProtKB-KW"/>
</dbReference>
<keyword evidence="3" id="KW-0808">Transferase</keyword>
<dbReference type="Gene3D" id="1.10.8.60">
    <property type="match status" value="1"/>
</dbReference>
<dbReference type="Pfam" id="PF20964">
    <property type="entry name" value="DnaX_C"/>
    <property type="match status" value="1"/>
</dbReference>
<dbReference type="STRING" id="1121301.SAMN02745912_03762"/>
<evidence type="ECO:0000256" key="3">
    <source>
        <dbReference type="ARBA" id="ARBA00022679"/>
    </source>
</evidence>
<evidence type="ECO:0000256" key="4">
    <source>
        <dbReference type="ARBA" id="ARBA00022695"/>
    </source>
</evidence>
<keyword evidence="9" id="KW-0067">ATP-binding</keyword>
<dbReference type="SUPFAM" id="SSF48019">
    <property type="entry name" value="post-AAA+ oligomerization domain-like"/>
    <property type="match status" value="1"/>
</dbReference>
<evidence type="ECO:0000256" key="7">
    <source>
        <dbReference type="ARBA" id="ARBA00022741"/>
    </source>
</evidence>
<dbReference type="RefSeq" id="WP_073153621.1">
    <property type="nucleotide sequence ID" value="NZ_FRAG01000102.1"/>
</dbReference>